<proteinExistence type="predicted"/>
<reference evidence="1" key="1">
    <citation type="journal article" date="2014" name="Front. Microbiol.">
        <title>High frequency of phylogenetically diverse reductive dehalogenase-homologous genes in deep subseafloor sedimentary metagenomes.</title>
        <authorList>
            <person name="Kawai M."/>
            <person name="Futagami T."/>
            <person name="Toyoda A."/>
            <person name="Takaki Y."/>
            <person name="Nishi S."/>
            <person name="Hori S."/>
            <person name="Arai W."/>
            <person name="Tsubouchi T."/>
            <person name="Morono Y."/>
            <person name="Uchiyama I."/>
            <person name="Ito T."/>
            <person name="Fujiyama A."/>
            <person name="Inagaki F."/>
            <person name="Takami H."/>
        </authorList>
    </citation>
    <scope>NUCLEOTIDE SEQUENCE</scope>
    <source>
        <strain evidence="1">Expedition CK06-06</strain>
    </source>
</reference>
<dbReference type="EMBL" id="BARS01047474">
    <property type="protein sequence ID" value="GAG40176.1"/>
    <property type="molecule type" value="Genomic_DNA"/>
</dbReference>
<feature type="non-terminal residue" evidence="1">
    <location>
        <position position="1"/>
    </location>
</feature>
<evidence type="ECO:0000313" key="1">
    <source>
        <dbReference type="EMBL" id="GAG40176.1"/>
    </source>
</evidence>
<accession>X0YU62</accession>
<comment type="caution">
    <text evidence="1">The sequence shown here is derived from an EMBL/GenBank/DDBJ whole genome shotgun (WGS) entry which is preliminary data.</text>
</comment>
<gene>
    <name evidence="1" type="ORF">S01H1_71304</name>
</gene>
<sequence length="244" mass="27162">KQDLINPETKAGTALIIANDLENEVDRRLNLNIDPKDKADIIRDFIVDDTRGLYGLLLKYDENRNDSIMGYLNSSTPGGKLLDARLIEFYQDNPRYENIIQSTTDEAVQRKVEGITTEETSTPEAEVTTEKLIDSRTFGPAANVSIDNIVTIKEGEKPSFKELAEQNLDEVSAKVFNVPGKKIRGRATLTDGEAKSLQRLFVDPNNVRKLIKTMPPYNVASSETVINEQGETIDVSKGFKGKSI</sequence>
<protein>
    <submittedName>
        <fullName evidence="1">Uncharacterized protein</fullName>
    </submittedName>
</protein>
<dbReference type="AlphaFoldDB" id="X0YU62"/>
<organism evidence="1">
    <name type="scientific">marine sediment metagenome</name>
    <dbReference type="NCBI Taxonomy" id="412755"/>
    <lineage>
        <taxon>unclassified sequences</taxon>
        <taxon>metagenomes</taxon>
        <taxon>ecological metagenomes</taxon>
    </lineage>
</organism>
<feature type="non-terminal residue" evidence="1">
    <location>
        <position position="244"/>
    </location>
</feature>
<name>X0YU62_9ZZZZ</name>